<evidence type="ECO:0000313" key="3">
    <source>
        <dbReference type="Proteomes" id="UP001622496"/>
    </source>
</evidence>
<evidence type="ECO:0000259" key="1">
    <source>
        <dbReference type="SMART" id="SM00382"/>
    </source>
</evidence>
<dbReference type="PANTHER" id="PTHR43581">
    <property type="entry name" value="ATP/GTP PHOSPHATASE"/>
    <property type="match status" value="1"/>
</dbReference>
<dbReference type="SMART" id="SM00382">
    <property type="entry name" value="AAA"/>
    <property type="match status" value="1"/>
</dbReference>
<dbReference type="InterPro" id="IPR034139">
    <property type="entry name" value="TOPRIM_OLD"/>
</dbReference>
<dbReference type="RefSeq" id="WP_406189521.1">
    <property type="nucleotide sequence ID" value="NZ_CP108135.1"/>
</dbReference>
<keyword evidence="3" id="KW-1185">Reference proteome</keyword>
<proteinExistence type="predicted"/>
<dbReference type="InterPro" id="IPR041685">
    <property type="entry name" value="AAA_GajA/Old/RecF-like"/>
</dbReference>
<reference evidence="2 3" key="1">
    <citation type="submission" date="2022-10" db="EMBL/GenBank/DDBJ databases">
        <title>The complete genomes of actinobacterial strains from the NBC collection.</title>
        <authorList>
            <person name="Joergensen T.S."/>
            <person name="Alvarez Arevalo M."/>
            <person name="Sterndorff E.B."/>
            <person name="Faurdal D."/>
            <person name="Vuksanovic O."/>
            <person name="Mourched A.-S."/>
            <person name="Charusanti P."/>
            <person name="Shaw S."/>
            <person name="Blin K."/>
            <person name="Weber T."/>
        </authorList>
    </citation>
    <scope>NUCLEOTIDE SEQUENCE [LARGE SCALE GENOMIC DNA]</scope>
    <source>
        <strain evidence="2 3">NBC_00185</strain>
    </source>
</reference>
<organism evidence="2 3">
    <name type="scientific">[Kitasatospora] papulosa</name>
    <dbReference type="NCBI Taxonomy" id="1464011"/>
    <lineage>
        <taxon>Bacteria</taxon>
        <taxon>Bacillati</taxon>
        <taxon>Actinomycetota</taxon>
        <taxon>Actinomycetes</taxon>
        <taxon>Kitasatosporales</taxon>
        <taxon>Streptomycetaceae</taxon>
        <taxon>Streptomyces</taxon>
    </lineage>
</organism>
<sequence>MIVTVGPSGPPEPHFRTIVKIKRVRVENFCCLHKVDIAFEEITCFIGPTGVGKSTVLRALDWFFNGERSVSLSTDDVHSAADGERISVEVEFDGLTPHDRDALGRYAPEGAETFSVWRTWDAGDDKITGKALAYGPFEEIRRHAKAMDKRRAYNDLRESDPGLGLPPAGKAEVVDEAMNLWELANRDRLTETEIEGTHFFGFAGQSKLAELIDFVFISADLRAYEEADDSKATALARILNYSVDRSQANAQLGEIEDAAHLARQKVHADVYGTVLQDLSAALSKEVAQFTTGRDIVVTPTVQAPRASKTVFEASVMDGAAKTSVYRQGHGFQRALIIATLKYLAEQRRADGGTRTLCLAVEEPELFQHPPQAKVFADVLRGLVESSTEGRTQVMYATHSPVFIDPEGYHQIRRLSREVVEAHPITRVWQASETELCASLTGLVGEDAIKRRTGPRLAGSLAEGFFAHAVVLAEGTTDGAVLTGCAERAGVSLGAEGITVIDVTGRDNILLCHAILSALGVPCHVIFDGDAGMLERKTESAQYLEPAKLHEKVRNFENQARKIADDNASLLGYLGAARTPWPATEASATYTVFEDVLETYLSECWPAWGSRRQELIDTGDGVPDKNAATYREAARTATTEPPHVLQAALENVRAMTRGF</sequence>
<dbReference type="InterPro" id="IPR003593">
    <property type="entry name" value="AAA+_ATPase"/>
</dbReference>
<dbReference type="SUPFAM" id="SSF52540">
    <property type="entry name" value="P-loop containing nucleoside triphosphate hydrolases"/>
    <property type="match status" value="1"/>
</dbReference>
<dbReference type="InterPro" id="IPR027417">
    <property type="entry name" value="P-loop_NTPase"/>
</dbReference>
<dbReference type="GO" id="GO:0004519">
    <property type="term" value="F:endonuclease activity"/>
    <property type="evidence" value="ECO:0007669"/>
    <property type="project" value="UniProtKB-KW"/>
</dbReference>
<gene>
    <name evidence="2" type="ORF">OG560_27810</name>
</gene>
<keyword evidence="2" id="KW-0540">Nuclease</keyword>
<dbReference type="Pfam" id="PF20469">
    <property type="entry name" value="OLD-like_TOPRIM"/>
    <property type="match status" value="1"/>
</dbReference>
<dbReference type="Pfam" id="PF13175">
    <property type="entry name" value="AAA_15"/>
    <property type="match status" value="1"/>
</dbReference>
<dbReference type="Gene3D" id="3.40.50.300">
    <property type="entry name" value="P-loop containing nucleotide triphosphate hydrolases"/>
    <property type="match status" value="1"/>
</dbReference>
<accession>A0ABZ1KJ60</accession>
<dbReference type="CDD" id="cd01026">
    <property type="entry name" value="TOPRIM_OLD"/>
    <property type="match status" value="1"/>
</dbReference>
<feature type="domain" description="AAA+ ATPase" evidence="1">
    <location>
        <begin position="39"/>
        <end position="425"/>
    </location>
</feature>
<evidence type="ECO:0000313" key="2">
    <source>
        <dbReference type="EMBL" id="WTP70385.1"/>
    </source>
</evidence>
<name>A0ABZ1KJ60_9ACTN</name>
<keyword evidence="2" id="KW-0378">Hydrolase</keyword>
<keyword evidence="2" id="KW-0255">Endonuclease</keyword>
<dbReference type="InterPro" id="IPR051396">
    <property type="entry name" value="Bact_Antivir_Def_Nuclease"/>
</dbReference>
<dbReference type="EMBL" id="CP108135">
    <property type="protein sequence ID" value="WTP70385.1"/>
    <property type="molecule type" value="Genomic_DNA"/>
</dbReference>
<dbReference type="Proteomes" id="UP001622496">
    <property type="component" value="Chromosome"/>
</dbReference>
<dbReference type="PANTHER" id="PTHR43581:SF4">
    <property type="entry name" value="ATP_GTP PHOSPHATASE"/>
    <property type="match status" value="1"/>
</dbReference>
<protein>
    <submittedName>
        <fullName evidence="2">ATP-dependent endonuclease</fullName>
    </submittedName>
</protein>